<dbReference type="Proteomes" id="UP001221757">
    <property type="component" value="Unassembled WGS sequence"/>
</dbReference>
<proteinExistence type="predicted"/>
<dbReference type="EMBL" id="JARKIE010000025">
    <property type="protein sequence ID" value="KAJ7698708.1"/>
    <property type="molecule type" value="Genomic_DNA"/>
</dbReference>
<accession>A0AAD7DV78</accession>
<comment type="caution">
    <text evidence="1">The sequence shown here is derived from an EMBL/GenBank/DDBJ whole genome shotgun (WGS) entry which is preliminary data.</text>
</comment>
<reference evidence="1" key="1">
    <citation type="submission" date="2023-03" db="EMBL/GenBank/DDBJ databases">
        <title>Massive genome expansion in bonnet fungi (Mycena s.s.) driven by repeated elements and novel gene families across ecological guilds.</title>
        <authorList>
            <consortium name="Lawrence Berkeley National Laboratory"/>
            <person name="Harder C.B."/>
            <person name="Miyauchi S."/>
            <person name="Viragh M."/>
            <person name="Kuo A."/>
            <person name="Thoen E."/>
            <person name="Andreopoulos B."/>
            <person name="Lu D."/>
            <person name="Skrede I."/>
            <person name="Drula E."/>
            <person name="Henrissat B."/>
            <person name="Morin E."/>
            <person name="Kohler A."/>
            <person name="Barry K."/>
            <person name="LaButti K."/>
            <person name="Morin E."/>
            <person name="Salamov A."/>
            <person name="Lipzen A."/>
            <person name="Mereny Z."/>
            <person name="Hegedus B."/>
            <person name="Baldrian P."/>
            <person name="Stursova M."/>
            <person name="Weitz H."/>
            <person name="Taylor A."/>
            <person name="Grigoriev I.V."/>
            <person name="Nagy L.G."/>
            <person name="Martin F."/>
            <person name="Kauserud H."/>
        </authorList>
    </citation>
    <scope>NUCLEOTIDE SEQUENCE</scope>
    <source>
        <strain evidence="1">CBHHK067</strain>
    </source>
</reference>
<organism evidence="1 2">
    <name type="scientific">Mycena rosella</name>
    <name type="common">Pink bonnet</name>
    <name type="synonym">Agaricus rosellus</name>
    <dbReference type="NCBI Taxonomy" id="1033263"/>
    <lineage>
        <taxon>Eukaryota</taxon>
        <taxon>Fungi</taxon>
        <taxon>Dikarya</taxon>
        <taxon>Basidiomycota</taxon>
        <taxon>Agaricomycotina</taxon>
        <taxon>Agaricomycetes</taxon>
        <taxon>Agaricomycetidae</taxon>
        <taxon>Agaricales</taxon>
        <taxon>Marasmiineae</taxon>
        <taxon>Mycenaceae</taxon>
        <taxon>Mycena</taxon>
    </lineage>
</organism>
<name>A0AAD7DV78_MYCRO</name>
<sequence>MASFVVSFTHSASSTSGTQASVGSTIQEKYHTEMLGRRAACQDSTTRPRPNAINSRDWPEMIYLPHIDTLTRSSVRHAYCRLIGKSIPPSSSTPVPIVFKACRVMASIHSGDICGFISATSSISAARAAGCVFSRHCKTCAALISDKLWASTHSEDLCGSISASISVFRPRPQDRANYLHLRDVCSRALCRIKLATWSAVVLALLDEATQLPVLTQLRALSGIRYLSYDLPLTAPTRPSFDCVAASYSNRRSRVDAAHPSTSTVRRPNDGFAQLNQRVHSPLILPNRATCLPSSEKRRYAEPYLGYPYPLQHKA</sequence>
<gene>
    <name evidence="1" type="ORF">B0H17DRAFT_326506</name>
</gene>
<dbReference type="AlphaFoldDB" id="A0AAD7DV78"/>
<keyword evidence="2" id="KW-1185">Reference proteome</keyword>
<evidence type="ECO:0000313" key="1">
    <source>
        <dbReference type="EMBL" id="KAJ7698708.1"/>
    </source>
</evidence>
<evidence type="ECO:0000313" key="2">
    <source>
        <dbReference type="Proteomes" id="UP001221757"/>
    </source>
</evidence>
<protein>
    <submittedName>
        <fullName evidence="1">Uncharacterized protein</fullName>
    </submittedName>
</protein>